<feature type="compositionally biased region" description="Acidic residues" evidence="2">
    <location>
        <begin position="161"/>
        <end position="186"/>
    </location>
</feature>
<dbReference type="RefSeq" id="XP_017036355.1">
    <property type="nucleotide sequence ID" value="XM_017180866.3"/>
</dbReference>
<evidence type="ECO:0000313" key="4">
    <source>
        <dbReference type="RefSeq" id="XP_017036355.1"/>
    </source>
</evidence>
<dbReference type="AlphaFoldDB" id="A0A6P4J624"/>
<feature type="coiled-coil region" evidence="1">
    <location>
        <begin position="36"/>
        <end position="70"/>
    </location>
</feature>
<protein>
    <submittedName>
        <fullName evidence="4">Uncharacterized protein</fullName>
    </submittedName>
</protein>
<dbReference type="OrthoDB" id="7864469at2759"/>
<name>A0A6P4J624_DROKI</name>
<accession>A0A6P4J624</accession>
<keyword evidence="1" id="KW-0175">Coiled coil</keyword>
<keyword evidence="3" id="KW-1185">Reference proteome</keyword>
<feature type="region of interest" description="Disordered" evidence="2">
    <location>
        <begin position="143"/>
        <end position="208"/>
    </location>
</feature>
<organism evidence="3 4">
    <name type="scientific">Drosophila kikkawai</name>
    <name type="common">Fruit fly</name>
    <dbReference type="NCBI Taxonomy" id="30033"/>
    <lineage>
        <taxon>Eukaryota</taxon>
        <taxon>Metazoa</taxon>
        <taxon>Ecdysozoa</taxon>
        <taxon>Arthropoda</taxon>
        <taxon>Hexapoda</taxon>
        <taxon>Insecta</taxon>
        <taxon>Pterygota</taxon>
        <taxon>Neoptera</taxon>
        <taxon>Endopterygota</taxon>
        <taxon>Diptera</taxon>
        <taxon>Brachycera</taxon>
        <taxon>Muscomorpha</taxon>
        <taxon>Ephydroidea</taxon>
        <taxon>Drosophilidae</taxon>
        <taxon>Drosophila</taxon>
        <taxon>Sophophora</taxon>
    </lineage>
</organism>
<feature type="compositionally biased region" description="Polar residues" evidence="2">
    <location>
        <begin position="188"/>
        <end position="198"/>
    </location>
</feature>
<reference evidence="4" key="1">
    <citation type="submission" date="2025-08" db="UniProtKB">
        <authorList>
            <consortium name="RefSeq"/>
        </authorList>
    </citation>
    <scope>IDENTIFICATION</scope>
    <source>
        <strain evidence="4">14028-0561.14</strain>
        <tissue evidence="4">Whole fly</tissue>
    </source>
</reference>
<sequence>MSHITPAHARDSLVLSITKSAESDSTKIALCASLDLTTCRAENSQLKEKLTESEATIQRLKRLVTKIAEKQVVIVGELVELRRKCRAASVMQPETLDTSTSTVEDGMLEWDDYMPEWDLFQFSRAVSPLASSASAASELDLLEEDSELHPNPIPPWRRNEGEEEMEDEDEGGGWVGDDEDDDDDEPLSQISQISQQFMEANWDVDRDA</sequence>
<evidence type="ECO:0000313" key="3">
    <source>
        <dbReference type="Proteomes" id="UP001652661"/>
    </source>
</evidence>
<gene>
    <name evidence="4" type="primary">LOC108084591</name>
</gene>
<proteinExistence type="predicted"/>
<evidence type="ECO:0000256" key="2">
    <source>
        <dbReference type="SAM" id="MobiDB-lite"/>
    </source>
</evidence>
<dbReference type="Proteomes" id="UP001652661">
    <property type="component" value="Chromosome 3R"/>
</dbReference>
<dbReference type="GeneID" id="108084591"/>
<evidence type="ECO:0000256" key="1">
    <source>
        <dbReference type="SAM" id="Coils"/>
    </source>
</evidence>